<sequence>MIQLEQLRESSVYQLILQQGRVEGLERGLEHERLLMTRLLRRRFGALAPEVTARIQTLGRESLERLADALFDLADALAVWLERAALDAEQ</sequence>
<feature type="domain" description="DUF4351" evidence="1">
    <location>
        <begin position="28"/>
        <end position="75"/>
    </location>
</feature>
<dbReference type="InterPro" id="IPR025587">
    <property type="entry name" value="DUF4351"/>
</dbReference>
<organism evidence="2 3">
    <name type="scientific">Chloracidobacterium validum</name>
    <dbReference type="NCBI Taxonomy" id="2821543"/>
    <lineage>
        <taxon>Bacteria</taxon>
        <taxon>Pseudomonadati</taxon>
        <taxon>Acidobacteriota</taxon>
        <taxon>Terriglobia</taxon>
        <taxon>Terriglobales</taxon>
        <taxon>Acidobacteriaceae</taxon>
        <taxon>Chloracidobacterium</taxon>
    </lineage>
</organism>
<gene>
    <name evidence="2" type="ORF">J8C06_11630</name>
</gene>
<dbReference type="RefSeq" id="WP_211430330.1">
    <property type="nucleotide sequence ID" value="NZ_CP072649.1"/>
</dbReference>
<dbReference type="Proteomes" id="UP000676506">
    <property type="component" value="Chromosome 2"/>
</dbReference>
<evidence type="ECO:0000259" key="1">
    <source>
        <dbReference type="Pfam" id="PF14261"/>
    </source>
</evidence>
<evidence type="ECO:0000313" key="3">
    <source>
        <dbReference type="Proteomes" id="UP000676506"/>
    </source>
</evidence>
<name>A0ABX8BCM7_9BACT</name>
<dbReference type="EMBL" id="CP072649">
    <property type="protein sequence ID" value="QUW04441.1"/>
    <property type="molecule type" value="Genomic_DNA"/>
</dbReference>
<keyword evidence="3" id="KW-1185">Reference proteome</keyword>
<proteinExistence type="predicted"/>
<accession>A0ABX8BCM7</accession>
<protein>
    <submittedName>
        <fullName evidence="2">DUF4351 domain-containing protein</fullName>
    </submittedName>
</protein>
<evidence type="ECO:0000313" key="2">
    <source>
        <dbReference type="EMBL" id="QUW04441.1"/>
    </source>
</evidence>
<reference evidence="2 3" key="1">
    <citation type="submission" date="2021-03" db="EMBL/GenBank/DDBJ databases">
        <title>Genomic and phenotypic characterization of Chloracidobacterium isolates provides evidence for multiple species.</title>
        <authorList>
            <person name="Saini M.K."/>
            <person name="Costas A.M.G."/>
            <person name="Tank M."/>
            <person name="Bryant D.A."/>
        </authorList>
    </citation>
    <scope>NUCLEOTIDE SEQUENCE [LARGE SCALE GENOMIC DNA]</scope>
    <source>
        <strain evidence="2 3">BV2-C</strain>
    </source>
</reference>
<dbReference type="Pfam" id="PF14261">
    <property type="entry name" value="DUF4351"/>
    <property type="match status" value="1"/>
</dbReference>